<dbReference type="EMBL" id="JACHOO010000003">
    <property type="protein sequence ID" value="MBB5752461.1"/>
    <property type="molecule type" value="Genomic_DNA"/>
</dbReference>
<accession>A0A7W9CVR1</accession>
<protein>
    <submittedName>
        <fullName evidence="1">Uncharacterized protein</fullName>
    </submittedName>
</protein>
<dbReference type="Pfam" id="PF06676">
    <property type="entry name" value="DUF1178"/>
    <property type="match status" value="1"/>
</dbReference>
<dbReference type="AlphaFoldDB" id="A0A7W9CVR1"/>
<evidence type="ECO:0000313" key="1">
    <source>
        <dbReference type="EMBL" id="MBB5752461.1"/>
    </source>
</evidence>
<dbReference type="InterPro" id="IPR009562">
    <property type="entry name" value="DUF1178"/>
</dbReference>
<comment type="caution">
    <text evidence="1">The sequence shown here is derived from an EMBL/GenBank/DDBJ whole genome shotgun (WGS) entry which is preliminary data.</text>
</comment>
<name>A0A7W9CVR1_9HYPH</name>
<dbReference type="RefSeq" id="WP_183854278.1">
    <property type="nucleotide sequence ID" value="NZ_JACHOO010000003.1"/>
</dbReference>
<dbReference type="Proteomes" id="UP000523821">
    <property type="component" value="Unassembled WGS sequence"/>
</dbReference>
<proteinExistence type="predicted"/>
<reference evidence="1 2" key="1">
    <citation type="submission" date="2020-08" db="EMBL/GenBank/DDBJ databases">
        <title>Genomic Encyclopedia of Type Strains, Phase IV (KMG-IV): sequencing the most valuable type-strain genomes for metagenomic binning, comparative biology and taxonomic classification.</title>
        <authorList>
            <person name="Goeker M."/>
        </authorList>
    </citation>
    <scope>NUCLEOTIDE SEQUENCE [LARGE SCALE GENOMIC DNA]</scope>
    <source>
        <strain evidence="1 2">DSM 16268</strain>
    </source>
</reference>
<sequence length="149" mass="16127">MIRYDLVCSAEHAFDSWFRDSAAYDKAVAAGLVACPVCGSTRVEKALMAPAVAGIDRPAREAPPEARQPVAAADPRREAMIAVLREMKKHVLANADPVGDKFAEEALKIHFGEAEPRSIYGEATAEEARRLIEEGVEFAPLPVLPEEGN</sequence>
<dbReference type="PIRSF" id="PIRSF032131">
    <property type="entry name" value="UCP032131"/>
    <property type="match status" value="1"/>
</dbReference>
<gene>
    <name evidence="1" type="ORF">GGQ63_001515</name>
</gene>
<keyword evidence="2" id="KW-1185">Reference proteome</keyword>
<organism evidence="1 2">
    <name type="scientific">Prosthecomicrobium pneumaticum</name>
    <dbReference type="NCBI Taxonomy" id="81895"/>
    <lineage>
        <taxon>Bacteria</taxon>
        <taxon>Pseudomonadati</taxon>
        <taxon>Pseudomonadota</taxon>
        <taxon>Alphaproteobacteria</taxon>
        <taxon>Hyphomicrobiales</taxon>
        <taxon>Kaistiaceae</taxon>
        <taxon>Prosthecomicrobium</taxon>
    </lineage>
</organism>
<evidence type="ECO:0000313" key="2">
    <source>
        <dbReference type="Proteomes" id="UP000523821"/>
    </source>
</evidence>